<name>A0AAJ1F8G8_9HYPH</name>
<organism evidence="3 4">
    <name type="scientific">Ciceribacter sichuanensis</name>
    <dbReference type="NCBI Taxonomy" id="2949647"/>
    <lineage>
        <taxon>Bacteria</taxon>
        <taxon>Pseudomonadati</taxon>
        <taxon>Pseudomonadota</taxon>
        <taxon>Alphaproteobacteria</taxon>
        <taxon>Hyphomicrobiales</taxon>
        <taxon>Rhizobiaceae</taxon>
        <taxon>Ciceribacter</taxon>
    </lineage>
</organism>
<reference evidence="3" key="1">
    <citation type="submission" date="2022-06" db="EMBL/GenBank/DDBJ databases">
        <authorList>
            <person name="Sun Q."/>
        </authorList>
    </citation>
    <scope>NUCLEOTIDE SEQUENCE</scope>
    <source>
        <strain evidence="3">S101</strain>
    </source>
</reference>
<dbReference type="PANTHER" id="PTHR30438:SF2">
    <property type="entry name" value="MEMBRANE PROTEIN"/>
    <property type="match status" value="1"/>
</dbReference>
<evidence type="ECO:0000313" key="3">
    <source>
        <dbReference type="EMBL" id="MCO5958234.1"/>
    </source>
</evidence>
<gene>
    <name evidence="3" type="ORF">NBH21_15765</name>
</gene>
<dbReference type="Gene3D" id="2.40.50.100">
    <property type="match status" value="2"/>
</dbReference>
<dbReference type="GO" id="GO:0005886">
    <property type="term" value="C:plasma membrane"/>
    <property type="evidence" value="ECO:0007669"/>
    <property type="project" value="TreeGrafter"/>
</dbReference>
<dbReference type="PANTHER" id="PTHR30438">
    <property type="entry name" value="36 KDA ANTIGEN-RELATED"/>
    <property type="match status" value="1"/>
</dbReference>
<dbReference type="EMBL" id="JAMXLX010000005">
    <property type="protein sequence ID" value="MCO5958234.1"/>
    <property type="molecule type" value="Genomic_DNA"/>
</dbReference>
<keyword evidence="2" id="KW-1133">Transmembrane helix</keyword>
<keyword evidence="2" id="KW-0472">Membrane</keyword>
<dbReference type="SUPFAM" id="SSF111369">
    <property type="entry name" value="HlyD-like secretion proteins"/>
    <property type="match status" value="2"/>
</dbReference>
<dbReference type="Proteomes" id="UP001155380">
    <property type="component" value="Unassembled WGS sequence"/>
</dbReference>
<feature type="coiled-coil region" evidence="1">
    <location>
        <begin position="82"/>
        <end position="175"/>
    </location>
</feature>
<dbReference type="RefSeq" id="WP_250915203.1">
    <property type="nucleotide sequence ID" value="NZ_JAMXLX010000005.1"/>
</dbReference>
<feature type="transmembrane region" description="Helical" evidence="2">
    <location>
        <begin position="7"/>
        <end position="26"/>
    </location>
</feature>
<keyword evidence="2" id="KW-0812">Transmembrane</keyword>
<sequence length="357" mass="37784">MKLPKLNGIILAIVVAAAAGGGYYVWQSIASSELPAGIASGNGRIEAVEVDVAAKFAGRISEIFVDEGDFVKTGDRIAQIDTRELDTQLKQAEAQSRRAEISIETANAQVVQRNAEKRAAEAAIAQRKVQLESAMNQQARAEQLAKSSTISTQQLEDARFAVEGARAAVAAAEAESAAADAGISSANAQVVDARAAADAAKAAIDTIKTQIEDSLLTAPRDGRVQFRVAQPGEIVAGGGRVVNLVDLGDVYMSFFLPTDSAGRLAIGSEVRLKLDALPDSLIPATVSYVASVAQFTPKSVETAVEREKLMFRVKAKIKPELLQKYIQLVKTGVPGVAYVRVDADTPWPADLEGKLVQ</sequence>
<proteinExistence type="predicted"/>
<evidence type="ECO:0000256" key="2">
    <source>
        <dbReference type="SAM" id="Phobius"/>
    </source>
</evidence>
<dbReference type="Gene3D" id="1.10.287.470">
    <property type="entry name" value="Helix hairpin bin"/>
    <property type="match status" value="3"/>
</dbReference>
<evidence type="ECO:0000313" key="4">
    <source>
        <dbReference type="Proteomes" id="UP001155380"/>
    </source>
</evidence>
<evidence type="ECO:0000256" key="1">
    <source>
        <dbReference type="SAM" id="Coils"/>
    </source>
</evidence>
<dbReference type="Gene3D" id="2.40.30.170">
    <property type="match status" value="1"/>
</dbReference>
<accession>A0AAJ1F8G8</accession>
<protein>
    <submittedName>
        <fullName evidence="3">HlyD family efflux transporter periplasmic adaptor subunit</fullName>
    </submittedName>
</protein>
<comment type="caution">
    <text evidence="3">The sequence shown here is derived from an EMBL/GenBank/DDBJ whole genome shotgun (WGS) entry which is preliminary data.</text>
</comment>
<dbReference type="AlphaFoldDB" id="A0AAJ1F8G8"/>
<keyword evidence="1" id="KW-0175">Coiled coil</keyword>